<dbReference type="Pfam" id="PF00485">
    <property type="entry name" value="PRK"/>
    <property type="match status" value="1"/>
</dbReference>
<keyword evidence="6" id="KW-0547">Nucleotide-binding</keyword>
<evidence type="ECO:0000256" key="3">
    <source>
        <dbReference type="ARBA" id="ARBA00005408"/>
    </source>
</evidence>
<keyword evidence="7" id="KW-0418">Kinase</keyword>
<dbReference type="CDD" id="cd02023">
    <property type="entry name" value="UMPK"/>
    <property type="match status" value="1"/>
</dbReference>
<evidence type="ECO:0000256" key="2">
    <source>
        <dbReference type="ARBA" id="ARBA00004784"/>
    </source>
</evidence>
<evidence type="ECO:0000313" key="13">
    <source>
        <dbReference type="Proteomes" id="UP000186922"/>
    </source>
</evidence>
<evidence type="ECO:0000256" key="9">
    <source>
        <dbReference type="ARBA" id="ARBA00048909"/>
    </source>
</evidence>
<sequence length="336" mass="38058">MTNLLHSEAEMPVALNQPLSVLTRRPPRSEAYTNGSSSSNGVGDYRSNGHSRILENRESPSRNPWQPFLIGVAGGTASGKTSVCHKIMCKLGQDCLPHPERRVVTISSDSFYRVLTEDERQRARLGEFNFDHPDALDFQLILDTMNALLDSQVARIPVYDFVTHTRLPNEYIHVYPADVILFEGILVFYFPELRNLFKLKLFVDMDADTRLARRVIRDLKERGRELNSTIHQYTLFVKPAFEEFCQPTKKYADVIIPRGAENDVAINLIVQHIKEHLLPMASENGSPRRSMQDDSNQPLTNGVHKMGENGLNGHDEAERLTNGLARAERSTNGRYA</sequence>
<evidence type="ECO:0000256" key="6">
    <source>
        <dbReference type="ARBA" id="ARBA00022741"/>
    </source>
</evidence>
<dbReference type="UniPathway" id="UPA00574">
    <property type="reaction ID" value="UER00637"/>
</dbReference>
<feature type="region of interest" description="Disordered" evidence="10">
    <location>
        <begin position="282"/>
        <end position="315"/>
    </location>
</feature>
<dbReference type="PRINTS" id="PR00988">
    <property type="entry name" value="URIDINKINASE"/>
</dbReference>
<evidence type="ECO:0000256" key="8">
    <source>
        <dbReference type="ARBA" id="ARBA00047436"/>
    </source>
</evidence>
<dbReference type="GO" id="GO:0004849">
    <property type="term" value="F:uridine kinase activity"/>
    <property type="evidence" value="ECO:0007669"/>
    <property type="project" value="UniProtKB-EC"/>
</dbReference>
<dbReference type="OrthoDB" id="10257085at2759"/>
<gene>
    <name evidence="12" type="primary">RvY_04298-1</name>
    <name evidence="12" type="synonym">RvY_04298.1</name>
    <name evidence="12" type="ORF">RvY_04298</name>
</gene>
<evidence type="ECO:0000256" key="10">
    <source>
        <dbReference type="SAM" id="MobiDB-lite"/>
    </source>
</evidence>
<accession>A0A1D1UUQ7</accession>
<dbReference type="SUPFAM" id="SSF52540">
    <property type="entry name" value="P-loop containing nucleoside triphosphate hydrolases"/>
    <property type="match status" value="1"/>
</dbReference>
<dbReference type="GO" id="GO:0005524">
    <property type="term" value="F:ATP binding"/>
    <property type="evidence" value="ECO:0007669"/>
    <property type="project" value="InterPro"/>
</dbReference>
<comment type="pathway">
    <text evidence="2">Pyrimidine metabolism; CTP biosynthesis via salvage pathway; CTP from cytidine: step 1/3.</text>
</comment>
<dbReference type="InterPro" id="IPR027417">
    <property type="entry name" value="P-loop_NTPase"/>
</dbReference>
<dbReference type="EMBL" id="BDGG01000002">
    <property type="protein sequence ID" value="GAU92185.1"/>
    <property type="molecule type" value="Genomic_DNA"/>
</dbReference>
<dbReference type="GO" id="GO:0044211">
    <property type="term" value="P:CTP salvage"/>
    <property type="evidence" value="ECO:0007669"/>
    <property type="project" value="UniProtKB-UniPathway"/>
</dbReference>
<dbReference type="EC" id="2.7.1.48" evidence="4"/>
<evidence type="ECO:0000256" key="1">
    <source>
        <dbReference type="ARBA" id="ARBA00004690"/>
    </source>
</evidence>
<keyword evidence="13" id="KW-1185">Reference proteome</keyword>
<dbReference type="NCBIfam" id="NF004018">
    <property type="entry name" value="PRK05480.1"/>
    <property type="match status" value="1"/>
</dbReference>
<dbReference type="UniPathway" id="UPA00579">
    <property type="reaction ID" value="UER00640"/>
</dbReference>
<comment type="catalytic activity">
    <reaction evidence="9">
        <text>uridine + ATP = UMP + ADP + H(+)</text>
        <dbReference type="Rhea" id="RHEA:16825"/>
        <dbReference type="ChEBI" id="CHEBI:15378"/>
        <dbReference type="ChEBI" id="CHEBI:16704"/>
        <dbReference type="ChEBI" id="CHEBI:30616"/>
        <dbReference type="ChEBI" id="CHEBI:57865"/>
        <dbReference type="ChEBI" id="CHEBI:456216"/>
        <dbReference type="EC" id="2.7.1.48"/>
    </reaction>
</comment>
<keyword evidence="5" id="KW-0808">Transferase</keyword>
<dbReference type="GO" id="GO:0044206">
    <property type="term" value="P:UMP salvage"/>
    <property type="evidence" value="ECO:0007669"/>
    <property type="project" value="UniProtKB-UniPathway"/>
</dbReference>
<proteinExistence type="inferred from homology"/>
<dbReference type="FunFam" id="3.40.50.300:FF:000339">
    <property type="entry name" value="Uridine kinase"/>
    <property type="match status" value="1"/>
</dbReference>
<protein>
    <recommendedName>
        <fullName evidence="4">uridine/cytidine kinase</fullName>
        <ecNumber evidence="4">2.7.1.48</ecNumber>
    </recommendedName>
</protein>
<feature type="compositionally biased region" description="Polar residues" evidence="10">
    <location>
        <begin position="283"/>
        <end position="300"/>
    </location>
</feature>
<evidence type="ECO:0000256" key="5">
    <source>
        <dbReference type="ARBA" id="ARBA00022679"/>
    </source>
</evidence>
<evidence type="ECO:0000256" key="7">
    <source>
        <dbReference type="ARBA" id="ARBA00022777"/>
    </source>
</evidence>
<dbReference type="PANTHER" id="PTHR10285">
    <property type="entry name" value="URIDINE KINASE"/>
    <property type="match status" value="1"/>
</dbReference>
<dbReference type="STRING" id="947166.A0A1D1UUQ7"/>
<feature type="domain" description="Phosphoribulokinase/uridine kinase" evidence="11">
    <location>
        <begin position="69"/>
        <end position="265"/>
    </location>
</feature>
<evidence type="ECO:0000259" key="11">
    <source>
        <dbReference type="Pfam" id="PF00485"/>
    </source>
</evidence>
<comment type="catalytic activity">
    <reaction evidence="8">
        <text>cytidine + ATP = CMP + ADP + H(+)</text>
        <dbReference type="Rhea" id="RHEA:24674"/>
        <dbReference type="ChEBI" id="CHEBI:15378"/>
        <dbReference type="ChEBI" id="CHEBI:17562"/>
        <dbReference type="ChEBI" id="CHEBI:30616"/>
        <dbReference type="ChEBI" id="CHEBI:60377"/>
        <dbReference type="ChEBI" id="CHEBI:456216"/>
        <dbReference type="EC" id="2.7.1.48"/>
    </reaction>
</comment>
<dbReference type="InterPro" id="IPR006083">
    <property type="entry name" value="PRK/URK"/>
</dbReference>
<name>A0A1D1UUQ7_RAMVA</name>
<comment type="similarity">
    <text evidence="3">Belongs to the uridine kinase family.</text>
</comment>
<feature type="region of interest" description="Disordered" evidence="10">
    <location>
        <begin position="16"/>
        <end position="49"/>
    </location>
</feature>
<comment type="pathway">
    <text evidence="1">Pyrimidine metabolism; UMP biosynthesis via salvage pathway; UMP from uridine: step 1/1.</text>
</comment>
<dbReference type="InterPro" id="IPR000764">
    <property type="entry name" value="Uridine_kinase-like"/>
</dbReference>
<comment type="caution">
    <text evidence="12">The sequence shown here is derived from an EMBL/GenBank/DDBJ whole genome shotgun (WGS) entry which is preliminary data.</text>
</comment>
<dbReference type="Gene3D" id="3.40.50.300">
    <property type="entry name" value="P-loop containing nucleotide triphosphate hydrolases"/>
    <property type="match status" value="1"/>
</dbReference>
<reference evidence="12 13" key="1">
    <citation type="journal article" date="2016" name="Nat. Commun.">
        <title>Extremotolerant tardigrade genome and improved radiotolerance of human cultured cells by tardigrade-unique protein.</title>
        <authorList>
            <person name="Hashimoto T."/>
            <person name="Horikawa D.D."/>
            <person name="Saito Y."/>
            <person name="Kuwahara H."/>
            <person name="Kozuka-Hata H."/>
            <person name="Shin-I T."/>
            <person name="Minakuchi Y."/>
            <person name="Ohishi K."/>
            <person name="Motoyama A."/>
            <person name="Aizu T."/>
            <person name="Enomoto A."/>
            <person name="Kondo K."/>
            <person name="Tanaka S."/>
            <person name="Hara Y."/>
            <person name="Koshikawa S."/>
            <person name="Sagara H."/>
            <person name="Miura T."/>
            <person name="Yokobori S."/>
            <person name="Miyagawa K."/>
            <person name="Suzuki Y."/>
            <person name="Kubo T."/>
            <person name="Oyama M."/>
            <person name="Kohara Y."/>
            <person name="Fujiyama A."/>
            <person name="Arakawa K."/>
            <person name="Katayama T."/>
            <person name="Toyoda A."/>
            <person name="Kunieda T."/>
        </authorList>
    </citation>
    <scope>NUCLEOTIDE SEQUENCE [LARGE SCALE GENOMIC DNA]</scope>
    <source>
        <strain evidence="12 13">YOKOZUNA-1</strain>
    </source>
</reference>
<feature type="compositionally biased region" description="Polar residues" evidence="10">
    <location>
        <begin position="31"/>
        <end position="41"/>
    </location>
</feature>
<dbReference type="Proteomes" id="UP000186922">
    <property type="component" value="Unassembled WGS sequence"/>
</dbReference>
<organism evidence="12 13">
    <name type="scientific">Ramazzottius varieornatus</name>
    <name type="common">Water bear</name>
    <name type="synonym">Tardigrade</name>
    <dbReference type="NCBI Taxonomy" id="947166"/>
    <lineage>
        <taxon>Eukaryota</taxon>
        <taxon>Metazoa</taxon>
        <taxon>Ecdysozoa</taxon>
        <taxon>Tardigrada</taxon>
        <taxon>Eutardigrada</taxon>
        <taxon>Parachela</taxon>
        <taxon>Hypsibioidea</taxon>
        <taxon>Ramazzottiidae</taxon>
        <taxon>Ramazzottius</taxon>
    </lineage>
</organism>
<dbReference type="AlphaFoldDB" id="A0A1D1UUQ7"/>
<evidence type="ECO:0000256" key="4">
    <source>
        <dbReference type="ARBA" id="ARBA00012137"/>
    </source>
</evidence>
<evidence type="ECO:0000313" key="12">
    <source>
        <dbReference type="EMBL" id="GAU92185.1"/>
    </source>
</evidence>